<reference evidence="2" key="1">
    <citation type="submission" date="2016-11" db="UniProtKB">
        <authorList>
            <consortium name="WormBaseParasite"/>
        </authorList>
    </citation>
    <scope>IDENTIFICATION</scope>
</reference>
<proteinExistence type="predicted"/>
<dbReference type="AlphaFoldDB" id="A0A1I7X331"/>
<sequence>MRYDWEKSRISNDFQVLTSLFNKIMAQSTIKVIIFL</sequence>
<evidence type="ECO:0000313" key="2">
    <source>
        <dbReference type="WBParaSite" id="Hba_11794"/>
    </source>
</evidence>
<name>A0A1I7X331_HETBA</name>
<accession>A0A1I7X331</accession>
<dbReference type="WBParaSite" id="Hba_11794">
    <property type="protein sequence ID" value="Hba_11794"/>
    <property type="gene ID" value="Hba_11794"/>
</dbReference>
<evidence type="ECO:0000313" key="1">
    <source>
        <dbReference type="Proteomes" id="UP000095283"/>
    </source>
</evidence>
<organism evidence="1 2">
    <name type="scientific">Heterorhabditis bacteriophora</name>
    <name type="common">Entomopathogenic nematode worm</name>
    <dbReference type="NCBI Taxonomy" id="37862"/>
    <lineage>
        <taxon>Eukaryota</taxon>
        <taxon>Metazoa</taxon>
        <taxon>Ecdysozoa</taxon>
        <taxon>Nematoda</taxon>
        <taxon>Chromadorea</taxon>
        <taxon>Rhabditida</taxon>
        <taxon>Rhabditina</taxon>
        <taxon>Rhabditomorpha</taxon>
        <taxon>Strongyloidea</taxon>
        <taxon>Heterorhabditidae</taxon>
        <taxon>Heterorhabditis</taxon>
    </lineage>
</organism>
<dbReference type="Proteomes" id="UP000095283">
    <property type="component" value="Unplaced"/>
</dbReference>
<keyword evidence="1" id="KW-1185">Reference proteome</keyword>
<protein>
    <submittedName>
        <fullName evidence="2">Uncharacterized protein</fullName>
    </submittedName>
</protein>